<organism evidence="1">
    <name type="scientific">uncultured Caudovirales phage</name>
    <dbReference type="NCBI Taxonomy" id="2100421"/>
    <lineage>
        <taxon>Viruses</taxon>
        <taxon>Duplodnaviria</taxon>
        <taxon>Heunggongvirae</taxon>
        <taxon>Uroviricota</taxon>
        <taxon>Caudoviricetes</taxon>
        <taxon>Peduoviridae</taxon>
        <taxon>Maltschvirus</taxon>
        <taxon>Maltschvirus maltsch</taxon>
    </lineage>
</organism>
<gene>
    <name evidence="1" type="ORF">UFOVP71_448</name>
</gene>
<sequence length="323" mass="37289">MSMFNKAKTKSVSYSKISDIPVVFLSFDEPNADAHWELLKHVTPHNRIARVHGVVGFDTAHKTAADQFPDSAYIITVDADNQVDPKFFNKILPDGMDGKVSYTWGGRQFTNGLMYGNGGLKMWSTEHLANMRSHELAIEERDAVDFCWDFQRYKELPGCFSNVYTNSSPYQAFRVGFREGIKLSMEQGSVLSFEEWPTKMHAANFQRLLTWMTLGRDVNNGMWSVYGARLAVYLLQYENFDVVNIRDYAWFNEFFKKYEESDPVRASKSIGKKISEGLGWILPDFDTEQSSFLKMLQLHPAKSLTYDDVKWRTNLSLYGWFNE</sequence>
<accession>A0A6J5TE16</accession>
<proteinExistence type="predicted"/>
<protein>
    <submittedName>
        <fullName evidence="1">Uncharacterized protein</fullName>
    </submittedName>
</protein>
<evidence type="ECO:0000313" key="1">
    <source>
        <dbReference type="EMBL" id="CAB4241910.1"/>
    </source>
</evidence>
<dbReference type="EMBL" id="LR797824">
    <property type="protein sequence ID" value="CAB4241910.1"/>
    <property type="molecule type" value="Genomic_DNA"/>
</dbReference>
<reference evidence="1" key="1">
    <citation type="submission" date="2020-05" db="EMBL/GenBank/DDBJ databases">
        <authorList>
            <person name="Chiriac C."/>
            <person name="Salcher M."/>
            <person name="Ghai R."/>
            <person name="Kavagutti S V."/>
        </authorList>
    </citation>
    <scope>NUCLEOTIDE SEQUENCE</scope>
</reference>
<name>A0A6J5TE16_9CAUD</name>